<proteinExistence type="predicted"/>
<dbReference type="AlphaFoldDB" id="A0A0D1JZW3"/>
<dbReference type="PATRIC" id="fig|1549858.7.peg.3427"/>
<reference evidence="1 2" key="1">
    <citation type="submission" date="2015-01" db="EMBL/GenBank/DDBJ databases">
        <title>Genome of Sphingomonas taxi strain 30a.</title>
        <authorList>
            <person name="Eevers N."/>
            <person name="Van Hamme J."/>
            <person name="Bottos E."/>
            <person name="Weyens N."/>
            <person name="Vangronsveld J."/>
        </authorList>
    </citation>
    <scope>NUCLEOTIDE SEQUENCE [LARGE SCALE GENOMIC DNA]</scope>
    <source>
        <strain evidence="1 2">30a</strain>
    </source>
</reference>
<gene>
    <name evidence="1" type="ORF">SR41_12840</name>
</gene>
<organism evidence="1 2">
    <name type="scientific">Sphingomonas melonis</name>
    <dbReference type="NCBI Taxonomy" id="152682"/>
    <lineage>
        <taxon>Bacteria</taxon>
        <taxon>Pseudomonadati</taxon>
        <taxon>Pseudomonadota</taxon>
        <taxon>Alphaproteobacteria</taxon>
        <taxon>Sphingomonadales</taxon>
        <taxon>Sphingomonadaceae</taxon>
        <taxon>Sphingomonas</taxon>
    </lineage>
</organism>
<name>A0A0D1JZW3_9SPHN</name>
<sequence>MDTGLTREILHRHIEDQMALAALATDDAVRAMHCDLASLYRSQLACLVAGDTLMATVAMLGLDLAA</sequence>
<accession>A0A0D1JZW3</accession>
<evidence type="ECO:0000313" key="2">
    <source>
        <dbReference type="Proteomes" id="UP000033203"/>
    </source>
</evidence>
<dbReference type="Proteomes" id="UP000033203">
    <property type="component" value="Unassembled WGS sequence"/>
</dbReference>
<evidence type="ECO:0000313" key="1">
    <source>
        <dbReference type="EMBL" id="KIU26773.1"/>
    </source>
</evidence>
<dbReference type="EMBL" id="JXTP01000061">
    <property type="protein sequence ID" value="KIU26773.1"/>
    <property type="molecule type" value="Genomic_DNA"/>
</dbReference>
<protein>
    <submittedName>
        <fullName evidence="1">Uncharacterized protein</fullName>
    </submittedName>
</protein>
<comment type="caution">
    <text evidence="1">The sequence shown here is derived from an EMBL/GenBank/DDBJ whole genome shotgun (WGS) entry which is preliminary data.</text>
</comment>